<gene>
    <name evidence="1" type="ORF">HPHI1048_LOCUS3786</name>
</gene>
<sequence>MSDSERILQDSFPAGRMHLRTNASSSASYSSGASSSIGTLSPIFAMAQIRPASSTFDGRVTIPKRFQFATATRSRRTALPTGAVPGKSELGISLQNRLKERRIYLNPPREHIYINNALEGSVKIVYNRVEPPSPATKRQEFQRCAVAKFRGGVFARTHAGCPPYVP</sequence>
<dbReference type="AlphaFoldDB" id="A0A7S0H8A7"/>
<name>A0A7S0H8A7_9CRYP</name>
<organism evidence="1">
    <name type="scientific">Hanusia phi</name>
    <dbReference type="NCBI Taxonomy" id="3032"/>
    <lineage>
        <taxon>Eukaryota</taxon>
        <taxon>Cryptophyceae</taxon>
        <taxon>Pyrenomonadales</taxon>
        <taxon>Geminigeraceae</taxon>
        <taxon>Hanusia</taxon>
    </lineage>
</organism>
<protein>
    <submittedName>
        <fullName evidence="1">Uncharacterized protein</fullName>
    </submittedName>
</protein>
<accession>A0A7S0H8A7</accession>
<proteinExistence type="predicted"/>
<evidence type="ECO:0000313" key="1">
    <source>
        <dbReference type="EMBL" id="CAD8471763.1"/>
    </source>
</evidence>
<dbReference type="EMBL" id="HBEO01005329">
    <property type="protein sequence ID" value="CAD8471763.1"/>
    <property type="molecule type" value="Transcribed_RNA"/>
</dbReference>
<reference evidence="1" key="1">
    <citation type="submission" date="2021-01" db="EMBL/GenBank/DDBJ databases">
        <authorList>
            <person name="Corre E."/>
            <person name="Pelletier E."/>
            <person name="Niang G."/>
            <person name="Scheremetjew M."/>
            <person name="Finn R."/>
            <person name="Kale V."/>
            <person name="Holt S."/>
            <person name="Cochrane G."/>
            <person name="Meng A."/>
            <person name="Brown T."/>
            <person name="Cohen L."/>
        </authorList>
    </citation>
    <scope>NUCLEOTIDE SEQUENCE</scope>
    <source>
        <strain evidence="1">CCMP325</strain>
    </source>
</reference>